<reference evidence="10" key="2">
    <citation type="submission" date="2016-08" db="EMBL/GenBank/DDBJ databases">
        <title>Discovery of first anaerobic lithoheterotrophic haloarchae widely represented in hypersaline habitats.</title>
        <authorList>
            <person name="Sorokin D.Y."/>
            <person name="Kublanov I.V."/>
            <person name="Roman P."/>
            <person name="Sinninghe Damste J.S."/>
            <person name="Golyshin P.N."/>
            <person name="Rojo D."/>
            <person name="Ciordia S."/>
            <person name="Mena Md.C."/>
            <person name="Ferrer M."/>
            <person name="Smedile F."/>
            <person name="Messina E."/>
            <person name="La Cono V."/>
            <person name="Yakimov M.M."/>
        </authorList>
    </citation>
    <scope>NUCLEOTIDE SEQUENCE [LARGE SCALE GENOMIC DNA]</scope>
    <source>
        <strain evidence="10">HSR6</strain>
    </source>
</reference>
<dbReference type="Pfam" id="PF13187">
    <property type="entry name" value="Fer4_9"/>
    <property type="match status" value="1"/>
</dbReference>
<keyword evidence="5" id="KW-0411">Iron-sulfur</keyword>
<dbReference type="PROSITE" id="PS00198">
    <property type="entry name" value="4FE4S_FER_1"/>
    <property type="match status" value="1"/>
</dbReference>
<dbReference type="SUPFAM" id="SSF54862">
    <property type="entry name" value="4Fe-4S ferredoxins"/>
    <property type="match status" value="1"/>
</dbReference>
<accession>A0A1D8S1Y4</accession>
<dbReference type="PIRSF" id="PIRSF036548">
    <property type="entry name" value="Fdx_FixX"/>
    <property type="match status" value="1"/>
</dbReference>
<keyword evidence="1" id="KW-0813">Transport</keyword>
<organism evidence="7 9">
    <name type="scientific">Halodesulfurarchaeum formicicum</name>
    <dbReference type="NCBI Taxonomy" id="1873524"/>
    <lineage>
        <taxon>Archaea</taxon>
        <taxon>Methanobacteriati</taxon>
        <taxon>Methanobacteriota</taxon>
        <taxon>Stenosarchaea group</taxon>
        <taxon>Halobacteria</taxon>
        <taxon>Halobacteriales</taxon>
        <taxon>Halobacteriaceae</taxon>
        <taxon>Halodesulfurarchaeum</taxon>
    </lineage>
</organism>
<dbReference type="GeneID" id="30416688"/>
<dbReference type="PROSITE" id="PS51379">
    <property type="entry name" value="4FE4S_FER_2"/>
    <property type="match status" value="2"/>
</dbReference>
<dbReference type="AlphaFoldDB" id="A0A1D8S1Y4"/>
<evidence type="ECO:0000313" key="9">
    <source>
        <dbReference type="Proteomes" id="UP000185608"/>
    </source>
</evidence>
<dbReference type="GO" id="GO:0051536">
    <property type="term" value="F:iron-sulfur cluster binding"/>
    <property type="evidence" value="ECO:0007669"/>
    <property type="project" value="UniProtKB-KW"/>
</dbReference>
<evidence type="ECO:0000313" key="10">
    <source>
        <dbReference type="Proteomes" id="UP000186165"/>
    </source>
</evidence>
<dbReference type="EMBL" id="CP016070">
    <property type="protein sequence ID" value="AOW79374.1"/>
    <property type="molecule type" value="Genomic_DNA"/>
</dbReference>
<dbReference type="KEGG" id="hhsr:HSR6_0163"/>
<evidence type="ECO:0000313" key="7">
    <source>
        <dbReference type="EMBL" id="AOW79374.1"/>
    </source>
</evidence>
<dbReference type="PANTHER" id="PTHR43082">
    <property type="entry name" value="FERREDOXIN-LIKE"/>
    <property type="match status" value="1"/>
</dbReference>
<evidence type="ECO:0000256" key="3">
    <source>
        <dbReference type="ARBA" id="ARBA00022982"/>
    </source>
</evidence>
<reference evidence="7 9" key="1">
    <citation type="submission" date="2016-06" db="EMBL/GenBank/DDBJ databases">
        <title>Discovery of anaerobic lithoheterotrophic haloarchaeon capable of sulfur respiration by hydrogen and formate.</title>
        <authorList>
            <person name="Sorokin D.Y."/>
            <person name="Kublanov I.V."/>
            <person name="Roman P."/>
            <person name="Sinninghe Damste J.S."/>
            <person name="Golyshin P.N."/>
            <person name="Rojo D."/>
            <person name="Ciordia S."/>
            <person name="Mena Md.C."/>
            <person name="Ferrer M."/>
            <person name="Smedile F."/>
            <person name="Messina E."/>
            <person name="La Cono V."/>
            <person name="Yakimov M.M."/>
        </authorList>
    </citation>
    <scope>NUCLEOTIDE SEQUENCE [LARGE SCALE GENOMIC DNA]</scope>
    <source>
        <strain evidence="7 9">HTSR1</strain>
    </source>
</reference>
<dbReference type="PANTHER" id="PTHR43082:SF3">
    <property type="entry name" value="FERREDOXIN-LIKE PROTEIN YDIT"/>
    <property type="match status" value="1"/>
</dbReference>
<dbReference type="InterPro" id="IPR017900">
    <property type="entry name" value="4Fe4S_Fe_S_CS"/>
</dbReference>
<dbReference type="PATRIC" id="fig|1855411.3.peg.165"/>
<gene>
    <name evidence="8" type="ORF">HSR6_0163</name>
    <name evidence="7" type="ORF">HTSR_0167</name>
</gene>
<dbReference type="RefSeq" id="WP_070364148.1">
    <property type="nucleotide sequence ID" value="NZ_CP016070.1"/>
</dbReference>
<evidence type="ECO:0000256" key="1">
    <source>
        <dbReference type="ARBA" id="ARBA00022448"/>
    </source>
</evidence>
<keyword evidence="3" id="KW-0249">Electron transport</keyword>
<dbReference type="Proteomes" id="UP000185608">
    <property type="component" value="Chromosome"/>
</dbReference>
<dbReference type="Gene3D" id="3.30.70.20">
    <property type="match status" value="1"/>
</dbReference>
<feature type="domain" description="4Fe-4S ferredoxin-type" evidence="6">
    <location>
        <begin position="30"/>
        <end position="61"/>
    </location>
</feature>
<name>A0A1D8S1Y4_9EURY</name>
<evidence type="ECO:0000256" key="2">
    <source>
        <dbReference type="ARBA" id="ARBA00022723"/>
    </source>
</evidence>
<evidence type="ECO:0000313" key="8">
    <source>
        <dbReference type="EMBL" id="APE94636.1"/>
    </source>
</evidence>
<feature type="domain" description="4Fe-4S ferredoxin-type" evidence="6">
    <location>
        <begin position="63"/>
        <end position="92"/>
    </location>
</feature>
<dbReference type="KEGG" id="halh:HTSR_0167"/>
<dbReference type="GO" id="GO:0016491">
    <property type="term" value="F:oxidoreductase activity"/>
    <property type="evidence" value="ECO:0007669"/>
    <property type="project" value="UniProtKB-ARBA"/>
</dbReference>
<keyword evidence="10" id="KW-1185">Reference proteome</keyword>
<dbReference type="InterPro" id="IPR012206">
    <property type="entry name" value="Fd_FixX"/>
</dbReference>
<dbReference type="GO" id="GO:0005506">
    <property type="term" value="F:iron ion binding"/>
    <property type="evidence" value="ECO:0007669"/>
    <property type="project" value="InterPro"/>
</dbReference>
<protein>
    <submittedName>
        <fullName evidence="7">Iron-sulfur cluster-binding protein FixX</fullName>
    </submittedName>
</protein>
<keyword evidence="2" id="KW-0479">Metal-binding</keyword>
<keyword evidence="4" id="KW-0408">Iron</keyword>
<evidence type="ECO:0000259" key="6">
    <source>
        <dbReference type="PROSITE" id="PS51379"/>
    </source>
</evidence>
<reference evidence="8" key="3">
    <citation type="journal article" date="2017" name="ISME J.">
        <title>Discovery of anaerobic lithoheterotrophic haloarchaea, ubiquitous in hypersaline habitats.</title>
        <authorList>
            <person name="Sorokin D.Y."/>
            <person name="Messina E."/>
            <person name="Smedile F."/>
            <person name="Roman P."/>
            <person name="Damste J.S.S."/>
            <person name="Ciordia S."/>
            <person name="Mena M.C."/>
            <person name="Ferrer M."/>
            <person name="Golyshin P.N."/>
            <person name="Kublanov I.V."/>
            <person name="Samarov N.I."/>
            <person name="Toshchakov S.V."/>
            <person name="La Cono V."/>
            <person name="Yakimov M.M."/>
        </authorList>
    </citation>
    <scope>NUCLEOTIDE SEQUENCE</scope>
    <source>
        <strain evidence="8">HSR6</strain>
    </source>
</reference>
<evidence type="ECO:0000256" key="4">
    <source>
        <dbReference type="ARBA" id="ARBA00023004"/>
    </source>
</evidence>
<evidence type="ECO:0000256" key="5">
    <source>
        <dbReference type="ARBA" id="ARBA00023014"/>
    </source>
</evidence>
<dbReference type="EMBL" id="CP016804">
    <property type="protein sequence ID" value="APE94636.1"/>
    <property type="molecule type" value="Genomic_DNA"/>
</dbReference>
<sequence length="103" mass="11760">MSTPKTPDIETPSIEDRLYTNKYTDHEESHLGVFEEQTCLDCETYDCVSVCPANVWRDEGDGDVPFIAYENCLECGSCRWACPYDNVIWENPPNGTGMTYRYG</sequence>
<accession>A0A1J1A949</accession>
<dbReference type="STRING" id="1873524.HSR6_0163"/>
<dbReference type="Proteomes" id="UP000186165">
    <property type="component" value="Chromosome"/>
</dbReference>
<dbReference type="InterPro" id="IPR017896">
    <property type="entry name" value="4Fe4S_Fe-S-bd"/>
</dbReference>
<proteinExistence type="predicted"/>
<dbReference type="OrthoDB" id="7950at2157"/>